<dbReference type="InterPro" id="IPR001251">
    <property type="entry name" value="CRAL-TRIO_dom"/>
</dbReference>
<dbReference type="InParanoid" id="A0A0L0H9H7"/>
<dbReference type="STRING" id="645134.A0A0L0H9H7"/>
<dbReference type="CDD" id="cd00170">
    <property type="entry name" value="SEC14"/>
    <property type="match status" value="1"/>
</dbReference>
<feature type="domain" description="CRAL-TRIO" evidence="2">
    <location>
        <begin position="72"/>
        <end position="232"/>
    </location>
</feature>
<dbReference type="VEuPathDB" id="FungiDB:SPPG_07237"/>
<evidence type="ECO:0000256" key="1">
    <source>
        <dbReference type="SAM" id="MobiDB-lite"/>
    </source>
</evidence>
<reference evidence="3 4" key="1">
    <citation type="submission" date="2009-08" db="EMBL/GenBank/DDBJ databases">
        <title>The Genome Sequence of Spizellomyces punctatus strain DAOM BR117.</title>
        <authorList>
            <consortium name="The Broad Institute Genome Sequencing Platform"/>
            <person name="Russ C."/>
            <person name="Cuomo C."/>
            <person name="Shea T."/>
            <person name="Young S.K."/>
            <person name="Zeng Q."/>
            <person name="Koehrsen M."/>
            <person name="Haas B."/>
            <person name="Borodovsky M."/>
            <person name="Guigo R."/>
            <person name="Alvarado L."/>
            <person name="Berlin A."/>
            <person name="Bochicchio J."/>
            <person name="Borenstein D."/>
            <person name="Chapman S."/>
            <person name="Chen Z."/>
            <person name="Engels R."/>
            <person name="Freedman E."/>
            <person name="Gellesch M."/>
            <person name="Goldberg J."/>
            <person name="Griggs A."/>
            <person name="Gujja S."/>
            <person name="Heiman D."/>
            <person name="Hepburn T."/>
            <person name="Howarth C."/>
            <person name="Jen D."/>
            <person name="Larson L."/>
            <person name="Lewis B."/>
            <person name="Mehta T."/>
            <person name="Park D."/>
            <person name="Pearson M."/>
            <person name="Roberts A."/>
            <person name="Saif S."/>
            <person name="Shenoy N."/>
            <person name="Sisk P."/>
            <person name="Stolte C."/>
            <person name="Sykes S."/>
            <person name="Thomson T."/>
            <person name="Walk T."/>
            <person name="White J."/>
            <person name="Yandava C."/>
            <person name="Burger G."/>
            <person name="Gray M.W."/>
            <person name="Holland P.W.H."/>
            <person name="King N."/>
            <person name="Lang F.B.F."/>
            <person name="Roger A.J."/>
            <person name="Ruiz-Trillo I."/>
            <person name="Lander E."/>
            <person name="Nusbaum C."/>
        </authorList>
    </citation>
    <scope>NUCLEOTIDE SEQUENCE [LARGE SCALE GENOMIC DNA]</scope>
    <source>
        <strain evidence="3 4">DAOM BR117</strain>
    </source>
</reference>
<sequence>MSYLNGKSYEPPTLSHMEEEAILQFMTDTGAPWMTALKFLSAEEFKVPTAVARWKKCKDFLRSEGISDVPEPTASLMHYLTVPLFYLPSTCDRRGATLLIFNARYWVADEAGTRRMLKLLHYMCDKAASAERTRRCGITLISNLDGIDRRYQAVEVHRWIMEKLEYYLPVTLQQVLICKAPWWARVFPYAWRPGACDCGPLSAEMHICSDLLLYIEPSQLPRELGGELLYKHKEWITDQLRVEQCGNEDVLVEVDLGAMEARVFGSNPPSPSDSSQSSTSRAKYKGIHLGSPVPTPRYKENGDGYFPDMCASPTSIEVDMIDIDEIPLESLPLPSDDLRSLDGKADDGEMSTDAALRVQGDVLPQTLPAKSLAPPQHHVPLVLTDCSRVSHIAPIAPAVESHAK</sequence>
<dbReference type="Gene3D" id="3.40.525.10">
    <property type="entry name" value="CRAL-TRIO lipid binding domain"/>
    <property type="match status" value="1"/>
</dbReference>
<dbReference type="Proteomes" id="UP000053201">
    <property type="component" value="Unassembled WGS sequence"/>
</dbReference>
<dbReference type="OrthoDB" id="2152335at2759"/>
<feature type="region of interest" description="Disordered" evidence="1">
    <location>
        <begin position="262"/>
        <end position="296"/>
    </location>
</feature>
<protein>
    <recommendedName>
        <fullName evidence="2">CRAL-TRIO domain-containing protein</fullName>
    </recommendedName>
</protein>
<dbReference type="SMART" id="SM00516">
    <property type="entry name" value="SEC14"/>
    <property type="match status" value="1"/>
</dbReference>
<dbReference type="GO" id="GO:0016020">
    <property type="term" value="C:membrane"/>
    <property type="evidence" value="ECO:0007669"/>
    <property type="project" value="TreeGrafter"/>
</dbReference>
<gene>
    <name evidence="3" type="ORF">SPPG_07237</name>
</gene>
<dbReference type="PANTHER" id="PTHR10174:SF208">
    <property type="entry name" value="CRAL-TRIO DOMAIN-CONTAINING PROTEIN DDB_G0278031"/>
    <property type="match status" value="1"/>
</dbReference>
<organism evidence="3 4">
    <name type="scientific">Spizellomyces punctatus (strain DAOM BR117)</name>
    <dbReference type="NCBI Taxonomy" id="645134"/>
    <lineage>
        <taxon>Eukaryota</taxon>
        <taxon>Fungi</taxon>
        <taxon>Fungi incertae sedis</taxon>
        <taxon>Chytridiomycota</taxon>
        <taxon>Chytridiomycota incertae sedis</taxon>
        <taxon>Chytridiomycetes</taxon>
        <taxon>Spizellomycetales</taxon>
        <taxon>Spizellomycetaceae</taxon>
        <taxon>Spizellomyces</taxon>
    </lineage>
</organism>
<dbReference type="GO" id="GO:1902936">
    <property type="term" value="F:phosphatidylinositol bisphosphate binding"/>
    <property type="evidence" value="ECO:0007669"/>
    <property type="project" value="TreeGrafter"/>
</dbReference>
<dbReference type="RefSeq" id="XP_016605348.1">
    <property type="nucleotide sequence ID" value="XM_016755401.1"/>
</dbReference>
<dbReference type="GeneID" id="27690465"/>
<dbReference type="SUPFAM" id="SSF52087">
    <property type="entry name" value="CRAL/TRIO domain"/>
    <property type="match status" value="1"/>
</dbReference>
<dbReference type="EMBL" id="KQ257464">
    <property type="protein sequence ID" value="KNC97308.1"/>
    <property type="molecule type" value="Genomic_DNA"/>
</dbReference>
<dbReference type="PANTHER" id="PTHR10174">
    <property type="entry name" value="ALPHA-TOCOPHEROL TRANSFER PROTEIN-RELATED"/>
    <property type="match status" value="1"/>
</dbReference>
<keyword evidence="4" id="KW-1185">Reference proteome</keyword>
<evidence type="ECO:0000313" key="4">
    <source>
        <dbReference type="Proteomes" id="UP000053201"/>
    </source>
</evidence>
<dbReference type="PROSITE" id="PS50191">
    <property type="entry name" value="CRAL_TRIO"/>
    <property type="match status" value="1"/>
</dbReference>
<evidence type="ECO:0000313" key="3">
    <source>
        <dbReference type="EMBL" id="KNC97308.1"/>
    </source>
</evidence>
<name>A0A0L0H9H7_SPIPD</name>
<dbReference type="Pfam" id="PF00650">
    <property type="entry name" value="CRAL_TRIO"/>
    <property type="match status" value="1"/>
</dbReference>
<dbReference type="AlphaFoldDB" id="A0A0L0H9H7"/>
<dbReference type="InterPro" id="IPR036865">
    <property type="entry name" value="CRAL-TRIO_dom_sf"/>
</dbReference>
<proteinExistence type="predicted"/>
<accession>A0A0L0H9H7</accession>
<evidence type="ECO:0000259" key="2">
    <source>
        <dbReference type="PROSITE" id="PS50191"/>
    </source>
</evidence>